<keyword evidence="4" id="KW-1185">Reference proteome</keyword>
<feature type="chain" id="PRO_5041273682" evidence="2">
    <location>
        <begin position="17"/>
        <end position="719"/>
    </location>
</feature>
<feature type="signal peptide" evidence="2">
    <location>
        <begin position="1"/>
        <end position="16"/>
    </location>
</feature>
<accession>A0AA38M1A3</accession>
<organism evidence="3 4">
    <name type="scientific">Zophobas morio</name>
    <dbReference type="NCBI Taxonomy" id="2755281"/>
    <lineage>
        <taxon>Eukaryota</taxon>
        <taxon>Metazoa</taxon>
        <taxon>Ecdysozoa</taxon>
        <taxon>Arthropoda</taxon>
        <taxon>Hexapoda</taxon>
        <taxon>Insecta</taxon>
        <taxon>Pterygota</taxon>
        <taxon>Neoptera</taxon>
        <taxon>Endopterygota</taxon>
        <taxon>Coleoptera</taxon>
        <taxon>Polyphaga</taxon>
        <taxon>Cucujiformia</taxon>
        <taxon>Tenebrionidae</taxon>
        <taxon>Zophobas</taxon>
    </lineage>
</organism>
<keyword evidence="1" id="KW-0472">Membrane</keyword>
<keyword evidence="2" id="KW-0732">Signal</keyword>
<dbReference type="EMBL" id="JALNTZ010000010">
    <property type="protein sequence ID" value="KAJ3640115.1"/>
    <property type="molecule type" value="Genomic_DNA"/>
</dbReference>
<keyword evidence="1" id="KW-0812">Transmembrane</keyword>
<keyword evidence="1" id="KW-1133">Transmembrane helix</keyword>
<protein>
    <submittedName>
        <fullName evidence="3">Uncharacterized protein</fullName>
    </submittedName>
</protein>
<evidence type="ECO:0000313" key="4">
    <source>
        <dbReference type="Proteomes" id="UP001168821"/>
    </source>
</evidence>
<feature type="transmembrane region" description="Helical" evidence="1">
    <location>
        <begin position="673"/>
        <end position="695"/>
    </location>
</feature>
<dbReference type="AlphaFoldDB" id="A0AA38M1A3"/>
<comment type="caution">
    <text evidence="3">The sequence shown here is derived from an EMBL/GenBank/DDBJ whole genome shotgun (WGS) entry which is preliminary data.</text>
</comment>
<evidence type="ECO:0000256" key="1">
    <source>
        <dbReference type="SAM" id="Phobius"/>
    </source>
</evidence>
<reference evidence="3" key="1">
    <citation type="journal article" date="2023" name="G3 (Bethesda)">
        <title>Whole genome assemblies of Zophobas morio and Tenebrio molitor.</title>
        <authorList>
            <person name="Kaur S."/>
            <person name="Stinson S.A."/>
            <person name="diCenzo G.C."/>
        </authorList>
    </citation>
    <scope>NUCLEOTIDE SEQUENCE</scope>
    <source>
        <strain evidence="3">QUZm001</strain>
    </source>
</reference>
<evidence type="ECO:0000313" key="3">
    <source>
        <dbReference type="EMBL" id="KAJ3640115.1"/>
    </source>
</evidence>
<sequence>MIKLSTILILIANAYVIENITLQNHGTVVLTPPSENVHYYPNKKEESARTFLKLYNSINPVVILIDDTQQSLNDAADFVKNLYTINPKVEELNFILIKFNVSGASPVLATSKNNRRRFDEILNEKVSPGPLSFLGYENATTSAVFFGILNAANLLPPNSGLVVFVKGEIEDEELTPHARALVARKRIQVFVIWGGKHDEVLLKELAQFSRGAFLRAPGKGLSELYYEHFLENIGTLTSSSLLLSRKNLRGTHNLDFLIDSDVTGIHISITPDIPDATLTTPRGYNIDVLNADRVSQFSVGSFIRENEIHLNTTATQDVGVWRLRLGNARTLYNITIFAHTKLTTNAIVTVQNLTGSNKKNQTRPKIVKLGIVGDVSSISNVSFIGEDGTPILRDVKFAPDKNWENYLTENIDGTGSNVTKELNISIKNVPKGPFYAVVNGKDAQGNDFQRLSYVRNDIRKEFYLPPITVDVGLGSELITQALRQPQLFFEVTNNGERPTLVRFFARDEKSLLVSMVPLYRWINPGETATVRLTLTTRPGAYQDVVTFTAAGSETVSKRVIVDVGVFKEDRRDPELDYHFTSDCSDVLFGSCEDGTWTVEVKAKDTGSGLLQVISIPKGLYFPHGFTTGTTEEVTGYFSESCCNPDLKLVAFDRQNNRRTRHLNAYRAGLGPGAIAAICLGVIVLFLILLGLGFLIKRCCKKLKKKGSYDLPIYRGPRRL</sequence>
<evidence type="ECO:0000256" key="2">
    <source>
        <dbReference type="SAM" id="SignalP"/>
    </source>
</evidence>
<proteinExistence type="predicted"/>
<dbReference type="Proteomes" id="UP001168821">
    <property type="component" value="Unassembled WGS sequence"/>
</dbReference>
<name>A0AA38M1A3_9CUCU</name>
<gene>
    <name evidence="3" type="ORF">Zmor_003431</name>
</gene>